<evidence type="ECO:0000313" key="3">
    <source>
        <dbReference type="Proteomes" id="UP000250572"/>
    </source>
</evidence>
<keyword evidence="1" id="KW-0175">Coiled coil</keyword>
<name>A0A315VGB1_GAMAF</name>
<proteinExistence type="predicted"/>
<protein>
    <recommendedName>
        <fullName evidence="4">Intraflagellar transport protein 74 homolog</fullName>
    </recommendedName>
</protein>
<dbReference type="AlphaFoldDB" id="A0A315VGB1"/>
<feature type="coiled-coil region" evidence="1">
    <location>
        <begin position="81"/>
        <end position="136"/>
    </location>
</feature>
<dbReference type="InterPro" id="IPR029602">
    <property type="entry name" value="IFT74"/>
</dbReference>
<dbReference type="EMBL" id="NHOQ01001719">
    <property type="protein sequence ID" value="PWA22479.1"/>
    <property type="molecule type" value="Genomic_DNA"/>
</dbReference>
<comment type="caution">
    <text evidence="2">The sequence shown here is derived from an EMBL/GenBank/DDBJ whole genome shotgun (WGS) entry which is preliminary data.</text>
</comment>
<dbReference type="PANTHER" id="PTHR31432">
    <property type="entry name" value="INTRAFLAGELLAR TRANSPORT PROTEIN 74 HOMOLOG"/>
    <property type="match status" value="1"/>
</dbReference>
<dbReference type="GO" id="GO:0035735">
    <property type="term" value="P:intraciliary transport involved in cilium assembly"/>
    <property type="evidence" value="ECO:0007669"/>
    <property type="project" value="TreeGrafter"/>
</dbReference>
<accession>A0A315VGB1</accession>
<dbReference type="GO" id="GO:0048487">
    <property type="term" value="F:beta-tubulin binding"/>
    <property type="evidence" value="ECO:0007669"/>
    <property type="project" value="InterPro"/>
</dbReference>
<dbReference type="GO" id="GO:0005929">
    <property type="term" value="C:cilium"/>
    <property type="evidence" value="ECO:0007669"/>
    <property type="project" value="TreeGrafter"/>
</dbReference>
<dbReference type="PANTHER" id="PTHR31432:SF0">
    <property type="entry name" value="INTRAFLAGELLAR TRANSPORT PROTEIN 74 HOMOLOG"/>
    <property type="match status" value="1"/>
</dbReference>
<organism evidence="2 3">
    <name type="scientific">Gambusia affinis</name>
    <name type="common">Western mosquitofish</name>
    <name type="synonym">Heterandria affinis</name>
    <dbReference type="NCBI Taxonomy" id="33528"/>
    <lineage>
        <taxon>Eukaryota</taxon>
        <taxon>Metazoa</taxon>
        <taxon>Chordata</taxon>
        <taxon>Craniata</taxon>
        <taxon>Vertebrata</taxon>
        <taxon>Euteleostomi</taxon>
        <taxon>Actinopterygii</taxon>
        <taxon>Neopterygii</taxon>
        <taxon>Teleostei</taxon>
        <taxon>Neoteleostei</taxon>
        <taxon>Acanthomorphata</taxon>
        <taxon>Ovalentaria</taxon>
        <taxon>Atherinomorphae</taxon>
        <taxon>Cyprinodontiformes</taxon>
        <taxon>Poeciliidae</taxon>
        <taxon>Poeciliinae</taxon>
        <taxon>Gambusia</taxon>
    </lineage>
</organism>
<keyword evidence="3" id="KW-1185">Reference proteome</keyword>
<evidence type="ECO:0008006" key="4">
    <source>
        <dbReference type="Google" id="ProtNLM"/>
    </source>
</evidence>
<evidence type="ECO:0000313" key="2">
    <source>
        <dbReference type="EMBL" id="PWA22479.1"/>
    </source>
</evidence>
<sequence length="196" mass="23002">MLRLRHVDTVTASELKNMQEVLVSKETEVVRSESTARGLTTESHRLQQDLEKVQQLEGKIGAELSTLKEQVSTMETELLTYRDLDALRRSADDKRKRLQEERLTLSQRRDSFLQLLQEMNQKHEALKTKLQENETHAQLTNLERKWQHLEQNNFVMKEFIASKTQENDYESVAKVVYQQVADYNKSLIEALQNNRT</sequence>
<evidence type="ECO:0000256" key="1">
    <source>
        <dbReference type="SAM" id="Coils"/>
    </source>
</evidence>
<dbReference type="GO" id="GO:0030992">
    <property type="term" value="C:intraciliary transport particle B"/>
    <property type="evidence" value="ECO:0007669"/>
    <property type="project" value="InterPro"/>
</dbReference>
<reference evidence="2 3" key="1">
    <citation type="journal article" date="2018" name="G3 (Bethesda)">
        <title>A High-Quality Reference Genome for the Invasive Mosquitofish Gambusia affinis Using a Chicago Library.</title>
        <authorList>
            <person name="Hoffberg S.L."/>
            <person name="Troendle N.J."/>
            <person name="Glenn T.C."/>
            <person name="Mahmud O."/>
            <person name="Louha S."/>
            <person name="Chalopin D."/>
            <person name="Bennetzen J.L."/>
            <person name="Mauricio R."/>
        </authorList>
    </citation>
    <scope>NUCLEOTIDE SEQUENCE [LARGE SCALE GENOMIC DNA]</scope>
    <source>
        <strain evidence="2">NE01/NJP1002.9</strain>
        <tissue evidence="2">Muscle</tissue>
    </source>
</reference>
<dbReference type="Proteomes" id="UP000250572">
    <property type="component" value="Unassembled WGS sequence"/>
</dbReference>
<gene>
    <name evidence="2" type="ORF">CCH79_00015409</name>
</gene>